<protein>
    <recommendedName>
        <fullName evidence="2">Reverse transcriptase Ty1/copia-type domain-containing protein</fullName>
    </recommendedName>
</protein>
<dbReference type="InterPro" id="IPR043502">
    <property type="entry name" value="DNA/RNA_pol_sf"/>
</dbReference>
<sequence>MPIQSQTPHTCKASPQSTLHLSDPSANSLSPIVIPISPPHNQTVPPNPSTPPNPNATLLPSTSPTSNPTSVSSSFNAADSTSFSASYKNTSPSSDSTPSSDTSKSTSPVAAPPPTRIHPMVTRSQNQIFKPKQLYVADTSSSLIPIEPTCVSQAMKDHRWRQAMSEEFSALVSQGTWDLVPPEPNQNIIGCKWVFRLKRGKDGQIERYKARLVAKGFHQKPGSDYFETFSPVIKPTTIRTVLSIAVSRGWKIHQLDINNAFLNGKLDETIFMQQPMGFTDPNQPNHVCRLKKSLYGLKQAPRAWFRELKQFLLSFGLTNSRSDSSLFVSPSGIDRLYVLVYVDDILITGSNSAIISKLIHAMSTRFSLKDLGELNFFLGVEAIHTTTGLFLSQRRYIEDILHRSHMENSKAVSTPLASTTTLQQTAGHTLTDPTEYRKIVGSLQYLNLTRPDICFATSKLSQFMHSPTDLHWQAAKRVLRYLKGTLNHGLLIRPQSSLSLHGFTDADWAGDKDHFTSTTGYLMYLGSNPVSWKATKQRAVARSSTEAEYRALAAGTSELVWIQNLLFELGIRPTSPPALYCDNLGATYLSSNPVMHSRMKHIAIDLHFVRDLVDKKVVRVSHIASIDQLADGLTKPLSSHRFLSLRSKIGVTDGSSILRGRVKEINYFPLIS</sequence>
<proteinExistence type="predicted"/>
<feature type="compositionally biased region" description="Pro residues" evidence="1">
    <location>
        <begin position="45"/>
        <end position="54"/>
    </location>
</feature>
<feature type="compositionally biased region" description="Polar residues" evidence="1">
    <location>
        <begin position="1"/>
        <end position="27"/>
    </location>
</feature>
<dbReference type="CDD" id="cd09272">
    <property type="entry name" value="RNase_HI_RT_Ty1"/>
    <property type="match status" value="1"/>
</dbReference>
<feature type="compositionally biased region" description="Low complexity" evidence="1">
    <location>
        <begin position="90"/>
        <end position="108"/>
    </location>
</feature>
<organism evidence="3 4">
    <name type="scientific">Rubroshorea leprosula</name>
    <dbReference type="NCBI Taxonomy" id="152421"/>
    <lineage>
        <taxon>Eukaryota</taxon>
        <taxon>Viridiplantae</taxon>
        <taxon>Streptophyta</taxon>
        <taxon>Embryophyta</taxon>
        <taxon>Tracheophyta</taxon>
        <taxon>Spermatophyta</taxon>
        <taxon>Magnoliopsida</taxon>
        <taxon>eudicotyledons</taxon>
        <taxon>Gunneridae</taxon>
        <taxon>Pentapetalae</taxon>
        <taxon>rosids</taxon>
        <taxon>malvids</taxon>
        <taxon>Malvales</taxon>
        <taxon>Dipterocarpaceae</taxon>
        <taxon>Rubroshorea</taxon>
    </lineage>
</organism>
<gene>
    <name evidence="3" type="ORF">SLEP1_g12671</name>
</gene>
<reference evidence="3 4" key="1">
    <citation type="journal article" date="2021" name="Commun. Biol.">
        <title>The genome of Shorea leprosula (Dipterocarpaceae) highlights the ecological relevance of drought in aseasonal tropical rainforests.</title>
        <authorList>
            <person name="Ng K.K.S."/>
            <person name="Kobayashi M.J."/>
            <person name="Fawcett J.A."/>
            <person name="Hatakeyama M."/>
            <person name="Paape T."/>
            <person name="Ng C.H."/>
            <person name="Ang C.C."/>
            <person name="Tnah L.H."/>
            <person name="Lee C.T."/>
            <person name="Nishiyama T."/>
            <person name="Sese J."/>
            <person name="O'Brien M.J."/>
            <person name="Copetti D."/>
            <person name="Mohd Noor M.I."/>
            <person name="Ong R.C."/>
            <person name="Putra M."/>
            <person name="Sireger I.Z."/>
            <person name="Indrioko S."/>
            <person name="Kosugi Y."/>
            <person name="Izuno A."/>
            <person name="Isagi Y."/>
            <person name="Lee S.L."/>
            <person name="Shimizu K.K."/>
        </authorList>
    </citation>
    <scope>NUCLEOTIDE SEQUENCE [LARGE SCALE GENOMIC DNA]</scope>
    <source>
        <strain evidence="3">214</strain>
    </source>
</reference>
<keyword evidence="4" id="KW-1185">Reference proteome</keyword>
<dbReference type="PANTHER" id="PTHR11439:SF450">
    <property type="entry name" value="REVERSE TRANSCRIPTASE TY1_COPIA-TYPE DOMAIN-CONTAINING PROTEIN"/>
    <property type="match status" value="1"/>
</dbReference>
<evidence type="ECO:0000259" key="2">
    <source>
        <dbReference type="Pfam" id="PF07727"/>
    </source>
</evidence>
<dbReference type="AlphaFoldDB" id="A0AAV5IMG1"/>
<dbReference type="PANTHER" id="PTHR11439">
    <property type="entry name" value="GAG-POL-RELATED RETROTRANSPOSON"/>
    <property type="match status" value="1"/>
</dbReference>
<dbReference type="Proteomes" id="UP001054252">
    <property type="component" value="Unassembled WGS sequence"/>
</dbReference>
<evidence type="ECO:0000313" key="4">
    <source>
        <dbReference type="Proteomes" id="UP001054252"/>
    </source>
</evidence>
<name>A0AAV5IMG1_9ROSI</name>
<evidence type="ECO:0000256" key="1">
    <source>
        <dbReference type="SAM" id="MobiDB-lite"/>
    </source>
</evidence>
<dbReference type="SUPFAM" id="SSF56672">
    <property type="entry name" value="DNA/RNA polymerases"/>
    <property type="match status" value="1"/>
</dbReference>
<feature type="compositionally biased region" description="Low complexity" evidence="1">
    <location>
        <begin position="55"/>
        <end position="74"/>
    </location>
</feature>
<dbReference type="InterPro" id="IPR013103">
    <property type="entry name" value="RVT_2"/>
</dbReference>
<dbReference type="Pfam" id="PF07727">
    <property type="entry name" value="RVT_2"/>
    <property type="match status" value="1"/>
</dbReference>
<comment type="caution">
    <text evidence="3">The sequence shown here is derived from an EMBL/GenBank/DDBJ whole genome shotgun (WGS) entry which is preliminary data.</text>
</comment>
<evidence type="ECO:0000313" key="3">
    <source>
        <dbReference type="EMBL" id="GKU99891.1"/>
    </source>
</evidence>
<accession>A0AAV5IMG1</accession>
<feature type="domain" description="Reverse transcriptase Ty1/copia-type" evidence="2">
    <location>
        <begin position="176"/>
        <end position="416"/>
    </location>
</feature>
<feature type="region of interest" description="Disordered" evidence="1">
    <location>
        <begin position="1"/>
        <end position="118"/>
    </location>
</feature>
<feature type="compositionally biased region" description="Polar residues" evidence="1">
    <location>
        <begin position="75"/>
        <end position="89"/>
    </location>
</feature>
<dbReference type="EMBL" id="BPVZ01000015">
    <property type="protein sequence ID" value="GKU99891.1"/>
    <property type="molecule type" value="Genomic_DNA"/>
</dbReference>